<dbReference type="RefSeq" id="XP_056758236.1">
    <property type="nucleotide sequence ID" value="XM_056893241.1"/>
</dbReference>
<protein>
    <submittedName>
        <fullName evidence="1">Uncharacterized protein</fullName>
    </submittedName>
</protein>
<dbReference type="AlphaFoldDB" id="A0AAD6H959"/>
<reference evidence="1" key="1">
    <citation type="journal article" date="2023" name="IMA Fungus">
        <title>Comparative genomic study of the Penicillium genus elucidates a diverse pangenome and 15 lateral gene transfer events.</title>
        <authorList>
            <person name="Petersen C."/>
            <person name="Sorensen T."/>
            <person name="Nielsen M.R."/>
            <person name="Sondergaard T.E."/>
            <person name="Sorensen J.L."/>
            <person name="Fitzpatrick D.A."/>
            <person name="Frisvad J.C."/>
            <person name="Nielsen K.L."/>
        </authorList>
    </citation>
    <scope>NUCLEOTIDE SEQUENCE</scope>
    <source>
        <strain evidence="1">IBT 12815</strain>
    </source>
</reference>
<accession>A0AAD6H959</accession>
<proteinExistence type="predicted"/>
<dbReference type="EMBL" id="JAQJAE010000001">
    <property type="protein sequence ID" value="KAJ5617069.1"/>
    <property type="molecule type" value="Genomic_DNA"/>
</dbReference>
<organism evidence="1 2">
    <name type="scientific">Penicillium hordei</name>
    <dbReference type="NCBI Taxonomy" id="40994"/>
    <lineage>
        <taxon>Eukaryota</taxon>
        <taxon>Fungi</taxon>
        <taxon>Dikarya</taxon>
        <taxon>Ascomycota</taxon>
        <taxon>Pezizomycotina</taxon>
        <taxon>Eurotiomycetes</taxon>
        <taxon>Eurotiomycetidae</taxon>
        <taxon>Eurotiales</taxon>
        <taxon>Aspergillaceae</taxon>
        <taxon>Penicillium</taxon>
    </lineage>
</organism>
<name>A0AAD6H959_9EURO</name>
<dbReference type="GeneID" id="81583483"/>
<evidence type="ECO:0000313" key="2">
    <source>
        <dbReference type="Proteomes" id="UP001213799"/>
    </source>
</evidence>
<evidence type="ECO:0000313" key="1">
    <source>
        <dbReference type="EMBL" id="KAJ5617069.1"/>
    </source>
</evidence>
<reference evidence="1" key="2">
    <citation type="submission" date="2023-01" db="EMBL/GenBank/DDBJ databases">
        <authorList>
            <person name="Petersen C."/>
        </authorList>
    </citation>
    <scope>NUCLEOTIDE SEQUENCE</scope>
    <source>
        <strain evidence="1">IBT 12815</strain>
    </source>
</reference>
<keyword evidence="2" id="KW-1185">Reference proteome</keyword>
<gene>
    <name evidence="1" type="ORF">N7537_002183</name>
</gene>
<comment type="caution">
    <text evidence="1">The sequence shown here is derived from an EMBL/GenBank/DDBJ whole genome shotgun (WGS) entry which is preliminary data.</text>
</comment>
<sequence length="121" mass="13544">MEFIRCLFPLIPFLILSLVFVASYTTLPAIKAGPNTTPLGSSVDKNCREQLLLYFLDHAVEIVNIFGWLWIRFYIASGVVRLVMDEIAKLIEDTELFAGIGSQLTTPNEETPVVETQQPAI</sequence>
<dbReference type="Proteomes" id="UP001213799">
    <property type="component" value="Unassembled WGS sequence"/>
</dbReference>